<dbReference type="InterPro" id="IPR027749">
    <property type="entry name" value="TTLL12"/>
</dbReference>
<dbReference type="PANTHER" id="PTHR46088">
    <property type="entry name" value="TUBULIN--TYROSINE LIGASE-LIKE PROTEIN 12"/>
    <property type="match status" value="1"/>
</dbReference>
<protein>
    <recommendedName>
        <fullName evidence="1">Tubulin--tyrosine ligase-like protein 12 SET-like domain-containing protein</fullName>
    </recommendedName>
</protein>
<dbReference type="AlphaFoldDB" id="A0A1A9V8H0"/>
<dbReference type="EnsemblMetazoa" id="GAUT029223-RA">
    <property type="protein sequence ID" value="GAUT029223-PA"/>
    <property type="gene ID" value="GAUT029223"/>
</dbReference>
<evidence type="ECO:0000313" key="2">
    <source>
        <dbReference type="EnsemblMetazoa" id="GAUT029223-PA"/>
    </source>
</evidence>
<keyword evidence="3" id="KW-1185">Reference proteome</keyword>
<dbReference type="Pfam" id="PF03133">
    <property type="entry name" value="TTL"/>
    <property type="match status" value="1"/>
</dbReference>
<organism evidence="2 3">
    <name type="scientific">Glossina austeni</name>
    <name type="common">Savannah tsetse fly</name>
    <dbReference type="NCBI Taxonomy" id="7395"/>
    <lineage>
        <taxon>Eukaryota</taxon>
        <taxon>Metazoa</taxon>
        <taxon>Ecdysozoa</taxon>
        <taxon>Arthropoda</taxon>
        <taxon>Hexapoda</taxon>
        <taxon>Insecta</taxon>
        <taxon>Pterygota</taxon>
        <taxon>Neoptera</taxon>
        <taxon>Endopterygota</taxon>
        <taxon>Diptera</taxon>
        <taxon>Brachycera</taxon>
        <taxon>Muscomorpha</taxon>
        <taxon>Hippoboscoidea</taxon>
        <taxon>Glossinidae</taxon>
        <taxon>Glossina</taxon>
    </lineage>
</organism>
<dbReference type="Pfam" id="PF25556">
    <property type="entry name" value="SET_TTL"/>
    <property type="match status" value="1"/>
</dbReference>
<dbReference type="PANTHER" id="PTHR46088:SF1">
    <property type="entry name" value="TUBULIN--TYROSINE LIGASE-LIKE PROTEIN 12"/>
    <property type="match status" value="1"/>
</dbReference>
<dbReference type="InterPro" id="IPR057954">
    <property type="entry name" value="SET_TTL12"/>
</dbReference>
<sequence length="632" mass="74190">MEIITEDFYRFESLHAPQLQSSGVPKHLWRSLYVKLITSNFDAGKVLELNRIEYDDSDSDSDIVDDVSNTRPEYALLVTRENGLTAEDTDAIFLIDHAWTFRLPNVREQLLKHKNLLDHMCEISGVHLNEDDDCRVNKIMRRLWKYCNFYTISNERQPIWYVTDKVGSAVCHAEDPNCRLVPFLFLDSQETYSLLFPIKDCQYGELITRDYVEHISKDALERRQALLLPWHYTDMKGISFVQTEPDAEYFSSGHIPETHPSEDNLMVPLTSRDEPLKVYAEYSVVKQYLTSSYFVLVDGVEQADILWLTKHFKDFADLAYNTPNKFINQFPFEYVISIKDLLSIISRRAAVEHHNAETLTTYPIWLPTTYNLKTELPQFASYFQSRSARGLDNHWIVKPWNLARGLDMHVTNNLAQIVRLSETGPKIAQKYIERPVLFYRSDIQASVKFDVRYVLLLKSVKPLEAYIHRNFYLRFANKAFSLDHLDDYEKHFTVMNYQTEADLHHLKCEDFLLLWQQQNPENPWHKQEDKICQMLYEILECATKSPPPCGIAACLQSRALYAADIMLEDCSTDDGRERKMRPKILEINWTPDCKRACDYYPEFFNDIFKLLFLNETNNEVFRPLKKTDKLFT</sequence>
<evidence type="ECO:0000259" key="1">
    <source>
        <dbReference type="Pfam" id="PF25556"/>
    </source>
</evidence>
<dbReference type="Gene3D" id="3.30.470.20">
    <property type="entry name" value="ATP-grasp fold, B domain"/>
    <property type="match status" value="1"/>
</dbReference>
<accession>A0A1A9V8H0</accession>
<dbReference type="PROSITE" id="PS51221">
    <property type="entry name" value="TTL"/>
    <property type="match status" value="1"/>
</dbReference>
<dbReference type="InterPro" id="IPR004344">
    <property type="entry name" value="TTL/TTLL_fam"/>
</dbReference>
<proteinExistence type="predicted"/>
<name>A0A1A9V8H0_GLOAU</name>
<dbReference type="VEuPathDB" id="VectorBase:GAUT029223"/>
<evidence type="ECO:0000313" key="3">
    <source>
        <dbReference type="Proteomes" id="UP000078200"/>
    </source>
</evidence>
<reference evidence="2" key="1">
    <citation type="submission" date="2020-05" db="UniProtKB">
        <authorList>
            <consortium name="EnsemblMetazoa"/>
        </authorList>
    </citation>
    <scope>IDENTIFICATION</scope>
    <source>
        <strain evidence="2">TTRI</strain>
    </source>
</reference>
<feature type="domain" description="Tubulin--tyrosine ligase-like protein 12 SET-like" evidence="1">
    <location>
        <begin position="71"/>
        <end position="233"/>
    </location>
</feature>
<dbReference type="GO" id="GO:0005737">
    <property type="term" value="C:cytoplasm"/>
    <property type="evidence" value="ECO:0007669"/>
    <property type="project" value="TreeGrafter"/>
</dbReference>
<dbReference type="SUPFAM" id="SSF56059">
    <property type="entry name" value="Glutathione synthetase ATP-binding domain-like"/>
    <property type="match status" value="1"/>
</dbReference>
<dbReference type="STRING" id="7395.A0A1A9V8H0"/>
<dbReference type="Proteomes" id="UP000078200">
    <property type="component" value="Unassembled WGS sequence"/>
</dbReference>